<dbReference type="SUPFAM" id="SSF56024">
    <property type="entry name" value="Phospholipase D/nuclease"/>
    <property type="match status" value="1"/>
</dbReference>
<organism evidence="2 3">
    <name type="scientific">Paenibacillus alvei</name>
    <name type="common">Bacillus alvei</name>
    <dbReference type="NCBI Taxonomy" id="44250"/>
    <lineage>
        <taxon>Bacteria</taxon>
        <taxon>Bacillati</taxon>
        <taxon>Bacillota</taxon>
        <taxon>Bacilli</taxon>
        <taxon>Bacillales</taxon>
        <taxon>Paenibacillaceae</taxon>
        <taxon>Paenibacillus</taxon>
    </lineage>
</organism>
<dbReference type="Pfam" id="PF01978">
    <property type="entry name" value="TrmB"/>
    <property type="match status" value="1"/>
</dbReference>
<evidence type="ECO:0000313" key="3">
    <source>
        <dbReference type="Proteomes" id="UP000552038"/>
    </source>
</evidence>
<dbReference type="InterPro" id="IPR051797">
    <property type="entry name" value="TrmB-like"/>
</dbReference>
<dbReference type="InterPro" id="IPR036388">
    <property type="entry name" value="WH-like_DNA-bd_sf"/>
</dbReference>
<dbReference type="Gene3D" id="1.10.10.10">
    <property type="entry name" value="Winged helix-like DNA-binding domain superfamily/Winged helix DNA-binding domain"/>
    <property type="match status" value="1"/>
</dbReference>
<dbReference type="RefSeq" id="WP_163977123.1">
    <property type="nucleotide sequence ID" value="NZ_JABFOR010000039.1"/>
</dbReference>
<dbReference type="InterPro" id="IPR002831">
    <property type="entry name" value="Tscrpt_reg_TrmB_N"/>
</dbReference>
<sequence length="259" mass="29453">MINELRKIGLSELEAKCYLVLHQEPRISGYEVAKRVSVSRTNVYAALRSLTDKGICRMIESDPVMYDAVPIDQLVKLLQSEFEHTSHLLLEQLSLPPQSPPSFYSWKGGSAIESAIRRLAANATKSIVVDVWAEDIHWVENALIKAEQRGVAVTLISIGAVNSSLKNVLVHKRNDEWINVESRKFSMLCDNSAALLGSFGQQFAPSLLETNHPSLTELLQNAFYHDIVMERIELDFNRELSQKYGEHYEQILRIYKSYF</sequence>
<reference evidence="2 3" key="1">
    <citation type="submission" date="2020-05" db="EMBL/GenBank/DDBJ databases">
        <title>Whole genome sequencing and identification of novel metabolites from Paenibacillus alvei strain JR949.</title>
        <authorList>
            <person name="Rajendhran J."/>
            <person name="Sree Pranav P."/>
            <person name="Mahalakshmi B."/>
            <person name="Karthikeyan R."/>
        </authorList>
    </citation>
    <scope>NUCLEOTIDE SEQUENCE [LARGE SCALE GENOMIC DNA]</scope>
    <source>
        <strain evidence="2 3">JR949</strain>
    </source>
</reference>
<comment type="caution">
    <text evidence="2">The sequence shown here is derived from an EMBL/GenBank/DDBJ whole genome shotgun (WGS) entry which is preliminary data.</text>
</comment>
<evidence type="ECO:0000313" key="2">
    <source>
        <dbReference type="EMBL" id="NOJ73238.1"/>
    </source>
</evidence>
<name>A0AAP7DJW6_PAEAL</name>
<dbReference type="EMBL" id="JABFOR010000039">
    <property type="protein sequence ID" value="NOJ73238.1"/>
    <property type="molecule type" value="Genomic_DNA"/>
</dbReference>
<dbReference type="PANTHER" id="PTHR34293:SF1">
    <property type="entry name" value="HTH-TYPE TRANSCRIPTIONAL REGULATOR TRMBL2"/>
    <property type="match status" value="1"/>
</dbReference>
<dbReference type="InterPro" id="IPR036390">
    <property type="entry name" value="WH_DNA-bd_sf"/>
</dbReference>
<dbReference type="AlphaFoldDB" id="A0AAP7DJW6"/>
<feature type="domain" description="Transcription regulator TrmB N-terminal" evidence="1">
    <location>
        <begin position="5"/>
        <end position="71"/>
    </location>
</feature>
<dbReference type="CDD" id="cd09124">
    <property type="entry name" value="PLDc_like_TrmB_middle"/>
    <property type="match status" value="1"/>
</dbReference>
<dbReference type="Proteomes" id="UP000552038">
    <property type="component" value="Unassembled WGS sequence"/>
</dbReference>
<protein>
    <submittedName>
        <fullName evidence="2">TrmB family transcriptional regulator</fullName>
    </submittedName>
</protein>
<accession>A0AAP7DJW6</accession>
<evidence type="ECO:0000259" key="1">
    <source>
        <dbReference type="Pfam" id="PF01978"/>
    </source>
</evidence>
<proteinExistence type="predicted"/>
<gene>
    <name evidence="2" type="ORF">HMI46_22145</name>
</gene>
<dbReference type="PANTHER" id="PTHR34293">
    <property type="entry name" value="HTH-TYPE TRANSCRIPTIONAL REGULATOR TRMBL2"/>
    <property type="match status" value="1"/>
</dbReference>
<dbReference type="SUPFAM" id="SSF46785">
    <property type="entry name" value="Winged helix' DNA-binding domain"/>
    <property type="match status" value="1"/>
</dbReference>